<feature type="chain" id="PRO_5028198224" evidence="1">
    <location>
        <begin position="18"/>
        <end position="134"/>
    </location>
</feature>
<feature type="signal peptide" evidence="1">
    <location>
        <begin position="1"/>
        <end position="17"/>
    </location>
</feature>
<evidence type="ECO:0000256" key="1">
    <source>
        <dbReference type="SAM" id="SignalP"/>
    </source>
</evidence>
<evidence type="ECO:0000313" key="2">
    <source>
        <dbReference type="EMBL" id="HGY09932.1"/>
    </source>
</evidence>
<organism evidence="2">
    <name type="scientific">Oceanithermus profundus</name>
    <dbReference type="NCBI Taxonomy" id="187137"/>
    <lineage>
        <taxon>Bacteria</taxon>
        <taxon>Thermotogati</taxon>
        <taxon>Deinococcota</taxon>
        <taxon>Deinococci</taxon>
        <taxon>Thermales</taxon>
        <taxon>Thermaceae</taxon>
        <taxon>Oceanithermus</taxon>
    </lineage>
</organism>
<name>A0A7C4ZDV3_9DEIN</name>
<keyword evidence="1" id="KW-0732">Signal</keyword>
<dbReference type="AlphaFoldDB" id="A0A7C4ZDV3"/>
<dbReference type="EMBL" id="DRPZ01000200">
    <property type="protein sequence ID" value="HGY09932.1"/>
    <property type="molecule type" value="Genomic_DNA"/>
</dbReference>
<sequence>MKRFAAVLLLLALAAWAAEATLAYDPGVRLPAGAEELDMSACPVPRGFWEPLEAKGWVSRCYFASGDPFVLEKALALALERAGYRRGVREEQKLAAADRFVLEQWTAEGRELFVEYFLFSGKNAAVYLIAHPPH</sequence>
<proteinExistence type="predicted"/>
<protein>
    <submittedName>
        <fullName evidence="2">Uncharacterized protein</fullName>
    </submittedName>
</protein>
<gene>
    <name evidence="2" type="ORF">ENK37_07780</name>
</gene>
<dbReference type="Proteomes" id="UP000885759">
    <property type="component" value="Unassembled WGS sequence"/>
</dbReference>
<comment type="caution">
    <text evidence="2">The sequence shown here is derived from an EMBL/GenBank/DDBJ whole genome shotgun (WGS) entry which is preliminary data.</text>
</comment>
<reference evidence="2" key="1">
    <citation type="journal article" date="2020" name="mSystems">
        <title>Genome- and Community-Level Interaction Insights into Carbon Utilization and Element Cycling Functions of Hydrothermarchaeota in Hydrothermal Sediment.</title>
        <authorList>
            <person name="Zhou Z."/>
            <person name="Liu Y."/>
            <person name="Xu W."/>
            <person name="Pan J."/>
            <person name="Luo Z.H."/>
            <person name="Li M."/>
        </authorList>
    </citation>
    <scope>NUCLEOTIDE SEQUENCE [LARGE SCALE GENOMIC DNA]</scope>
    <source>
        <strain evidence="2">HyVt-570</strain>
    </source>
</reference>
<accession>A0A7C4ZDV3</accession>